<organism evidence="1 2">
    <name type="scientific">Lipomyces kononenkoae</name>
    <name type="common">Yeast</name>
    <dbReference type="NCBI Taxonomy" id="34357"/>
    <lineage>
        <taxon>Eukaryota</taxon>
        <taxon>Fungi</taxon>
        <taxon>Dikarya</taxon>
        <taxon>Ascomycota</taxon>
        <taxon>Saccharomycotina</taxon>
        <taxon>Lipomycetes</taxon>
        <taxon>Lipomycetales</taxon>
        <taxon>Lipomycetaceae</taxon>
        <taxon>Lipomyces</taxon>
    </lineage>
</organism>
<accession>A0ACC3T9S1</accession>
<protein>
    <submittedName>
        <fullName evidence="1">Uncharacterized protein</fullName>
    </submittedName>
</protein>
<name>A0ACC3T9S1_LIPKO</name>
<dbReference type="Proteomes" id="UP001433508">
    <property type="component" value="Unassembled WGS sequence"/>
</dbReference>
<evidence type="ECO:0000313" key="1">
    <source>
        <dbReference type="EMBL" id="KAK9240688.1"/>
    </source>
</evidence>
<comment type="caution">
    <text evidence="1">The sequence shown here is derived from an EMBL/GenBank/DDBJ whole genome shotgun (WGS) entry which is preliminary data.</text>
</comment>
<proteinExistence type="predicted"/>
<evidence type="ECO:0000313" key="2">
    <source>
        <dbReference type="Proteomes" id="UP001433508"/>
    </source>
</evidence>
<keyword evidence="2" id="KW-1185">Reference proteome</keyword>
<dbReference type="EMBL" id="MU971338">
    <property type="protein sequence ID" value="KAK9240688.1"/>
    <property type="molecule type" value="Genomic_DNA"/>
</dbReference>
<gene>
    <name evidence="1" type="ORF">V1525DRAFT_179667</name>
</gene>
<reference evidence="2" key="1">
    <citation type="journal article" date="2024" name="Front. Bioeng. Biotechnol.">
        <title>Genome-scale model development and genomic sequencing of the oleaginous clade Lipomyces.</title>
        <authorList>
            <person name="Czajka J.J."/>
            <person name="Han Y."/>
            <person name="Kim J."/>
            <person name="Mondo S.J."/>
            <person name="Hofstad B.A."/>
            <person name="Robles A."/>
            <person name="Haridas S."/>
            <person name="Riley R."/>
            <person name="LaButti K."/>
            <person name="Pangilinan J."/>
            <person name="Andreopoulos W."/>
            <person name="Lipzen A."/>
            <person name="Yan J."/>
            <person name="Wang M."/>
            <person name="Ng V."/>
            <person name="Grigoriev I.V."/>
            <person name="Spatafora J.W."/>
            <person name="Magnuson J.K."/>
            <person name="Baker S.E."/>
            <person name="Pomraning K.R."/>
        </authorList>
    </citation>
    <scope>NUCLEOTIDE SEQUENCE [LARGE SCALE GENOMIC DNA]</scope>
    <source>
        <strain evidence="2">CBS 7786</strain>
    </source>
</reference>
<sequence>MEDNHVRYDDIEDDGHITDTIVDLYSPDSSGEPIAKENENEGIFPEGRTAFALVQRSASTPSLSVSPSPLSTMPLENIDFEAPATIVAQERNNIQALKRISLDASSTSDPDLPAAGIALLQHGPTSPPSTSPPSAPSGGNPQAFPVDDTNSSQPDGPLLWVPAHLHPELAPKEWRTFVQERVAEIQQRTGAATAPLSETASSSYLGSSGTLLVPGSAGATGTGIVRRKSKLSREIDISDDGYEDGADVLQERAKAKSPEVTVSALEWLEAYGRKTRSANSSPDLPGGVVISDGNVIAPLQNGRGLRRSQHTSRKNKRLVEAEERLPVTSEEADEENENSVERNLNIEGPSGLTSAPPLFDVPDRGPQVTVTDGKLQLNINETDLGSLDIDTDVVIEAAKFVDIPDVAVAPDSVHQSSTSTGTFPGHTSSCSTSSSSTVSTVSSTSTAKASPLPEVASPTHAASLLASVGDHRSTSPSATPTKKLSSTYRQFSRLTSKRATADVLTRSSSSPNLSADSARTQGPPTKPIAPITTTSPNGDISTAVSGDPKGRTDEPSLMQASVPSTSVHQAPSPQPGPSLKKRGKALTAGFGRLFSSDKDKAKDKERALGRKNSAPVSLPSRSDRASDHDQYERFREAVELERPSTPNTEMEKRSIKSSKESKLSSFFGAKKKALTKGNGASRSPGPQDKKKKGDTTKHVRTSRSSSSLSSTYTDRYAAKSQSQSSSPSPSRAQFAQGSYGRPYYYSRFPLHVERAIYRLSHLKLANPRRPLCQQVLLSNFMYSYLELINQDSMYGYQQQQYAYQQQQYAYQQQLQMQRQAYMQNLQLQMYQQQTQNLWNRSQQQPLHKTSYPDEENMFAGMESSPAFDRQIHRPVNTPAVVPKSDDVDTYWQDSDSDDDVYGTYFDDTEDDYPAGPAYEDGHFEDAIIFGDRGSFKQNSNSRSGSQLYMPAETYYETISRQQKEQADRAQYEQQAASKSSTTNSFNGPHPQTLTTNGGGPRYQSSSSSHQHHTYNGYANYYYGAERQAQVVGGFYRD</sequence>